<keyword evidence="1" id="KW-1133">Transmembrane helix</keyword>
<protein>
    <submittedName>
        <fullName evidence="2">Uncharacterized protein</fullName>
    </submittedName>
</protein>
<evidence type="ECO:0000256" key="1">
    <source>
        <dbReference type="SAM" id="Phobius"/>
    </source>
</evidence>
<gene>
    <name evidence="2" type="ORF">S01H1_40271</name>
</gene>
<sequence length="80" mass="8487">MDWTVIVSAVLGILAVVASGVFLKAKGKLRQVVTLGKEAVDVAIVAVDALEDNAIDKSEVEAIKKEALELKEAWKALLGK</sequence>
<name>X0UWL3_9ZZZZ</name>
<feature type="transmembrane region" description="Helical" evidence="1">
    <location>
        <begin position="6"/>
        <end position="23"/>
    </location>
</feature>
<reference evidence="2" key="1">
    <citation type="journal article" date="2014" name="Front. Microbiol.">
        <title>High frequency of phylogenetically diverse reductive dehalogenase-homologous genes in deep subseafloor sedimentary metagenomes.</title>
        <authorList>
            <person name="Kawai M."/>
            <person name="Futagami T."/>
            <person name="Toyoda A."/>
            <person name="Takaki Y."/>
            <person name="Nishi S."/>
            <person name="Hori S."/>
            <person name="Arai W."/>
            <person name="Tsubouchi T."/>
            <person name="Morono Y."/>
            <person name="Uchiyama I."/>
            <person name="Ito T."/>
            <person name="Fujiyama A."/>
            <person name="Inagaki F."/>
            <person name="Takami H."/>
        </authorList>
    </citation>
    <scope>NUCLEOTIDE SEQUENCE</scope>
    <source>
        <strain evidence="2">Expedition CK06-06</strain>
    </source>
</reference>
<evidence type="ECO:0000313" key="2">
    <source>
        <dbReference type="EMBL" id="GAG04703.1"/>
    </source>
</evidence>
<dbReference type="EMBL" id="BARS01025487">
    <property type="protein sequence ID" value="GAG04703.1"/>
    <property type="molecule type" value="Genomic_DNA"/>
</dbReference>
<dbReference type="AlphaFoldDB" id="X0UWL3"/>
<proteinExistence type="predicted"/>
<keyword evidence="1" id="KW-0472">Membrane</keyword>
<comment type="caution">
    <text evidence="2">The sequence shown here is derived from an EMBL/GenBank/DDBJ whole genome shotgun (WGS) entry which is preliminary data.</text>
</comment>
<organism evidence="2">
    <name type="scientific">marine sediment metagenome</name>
    <dbReference type="NCBI Taxonomy" id="412755"/>
    <lineage>
        <taxon>unclassified sequences</taxon>
        <taxon>metagenomes</taxon>
        <taxon>ecological metagenomes</taxon>
    </lineage>
</organism>
<keyword evidence="1" id="KW-0812">Transmembrane</keyword>
<accession>X0UWL3</accession>